<evidence type="ECO:0000313" key="3">
    <source>
        <dbReference type="EMBL" id="RFB05367.1"/>
    </source>
</evidence>
<dbReference type="InterPro" id="IPR013216">
    <property type="entry name" value="Methyltransf_11"/>
</dbReference>
<dbReference type="OrthoDB" id="148175at2"/>
<dbReference type="EMBL" id="QUQO01000001">
    <property type="protein sequence ID" value="RFB05367.1"/>
    <property type="molecule type" value="Genomic_DNA"/>
</dbReference>
<feature type="transmembrane region" description="Helical" evidence="1">
    <location>
        <begin position="224"/>
        <end position="243"/>
    </location>
</feature>
<sequence length="246" mass="28091">MADARGPMQQLFPERRIVKFHRRQDRLLFFSMVDELVTEDMTVLDYGAGRNRFAEYGPHLNRISTYKGRCARIIGVDVDEAVMTNDAMDETHLIGADGTIPLPDNSVDLIYSYAVFEHIADPDRVSAELSRVLKPSGWLCAWTPNKWGYGAIGARLIPNDRHAKMLEGQPGQRGEADVFPTAFRLNTRFAIRRYFPGEAFEDHSFYYNAQPAYNFGSAFLARVWLGYMAVTPSFLSQCLYIFLKKR</sequence>
<evidence type="ECO:0000256" key="1">
    <source>
        <dbReference type="SAM" id="Phobius"/>
    </source>
</evidence>
<keyword evidence="1" id="KW-0472">Membrane</keyword>
<feature type="domain" description="Methyltransferase type 11" evidence="2">
    <location>
        <begin position="67"/>
        <end position="140"/>
    </location>
</feature>
<evidence type="ECO:0000313" key="4">
    <source>
        <dbReference type="Proteomes" id="UP000264589"/>
    </source>
</evidence>
<dbReference type="AlphaFoldDB" id="A0A371RIT4"/>
<dbReference type="PANTHER" id="PTHR43591:SF110">
    <property type="entry name" value="RHODANESE DOMAIN-CONTAINING PROTEIN"/>
    <property type="match status" value="1"/>
</dbReference>
<keyword evidence="1" id="KW-1133">Transmembrane helix</keyword>
<dbReference type="SUPFAM" id="SSF53335">
    <property type="entry name" value="S-adenosyl-L-methionine-dependent methyltransferases"/>
    <property type="match status" value="1"/>
</dbReference>
<dbReference type="PANTHER" id="PTHR43591">
    <property type="entry name" value="METHYLTRANSFERASE"/>
    <property type="match status" value="1"/>
</dbReference>
<organism evidence="3 4">
    <name type="scientific">Parvularcula marina</name>
    <dbReference type="NCBI Taxonomy" id="2292771"/>
    <lineage>
        <taxon>Bacteria</taxon>
        <taxon>Pseudomonadati</taxon>
        <taxon>Pseudomonadota</taxon>
        <taxon>Alphaproteobacteria</taxon>
        <taxon>Parvularculales</taxon>
        <taxon>Parvularculaceae</taxon>
        <taxon>Parvularcula</taxon>
    </lineage>
</organism>
<accession>A0A371RIT4</accession>
<dbReference type="Gene3D" id="3.40.50.150">
    <property type="entry name" value="Vaccinia Virus protein VP39"/>
    <property type="match status" value="1"/>
</dbReference>
<dbReference type="InParanoid" id="A0A371RIT4"/>
<dbReference type="CDD" id="cd02440">
    <property type="entry name" value="AdoMet_MTases"/>
    <property type="match status" value="1"/>
</dbReference>
<dbReference type="RefSeq" id="WP_116391999.1">
    <property type="nucleotide sequence ID" value="NZ_QUQO01000001.1"/>
</dbReference>
<dbReference type="Pfam" id="PF08241">
    <property type="entry name" value="Methyltransf_11"/>
    <property type="match status" value="1"/>
</dbReference>
<dbReference type="InterPro" id="IPR029063">
    <property type="entry name" value="SAM-dependent_MTases_sf"/>
</dbReference>
<keyword evidence="4" id="KW-1185">Reference proteome</keyword>
<evidence type="ECO:0000259" key="2">
    <source>
        <dbReference type="Pfam" id="PF08241"/>
    </source>
</evidence>
<dbReference type="Proteomes" id="UP000264589">
    <property type="component" value="Unassembled WGS sequence"/>
</dbReference>
<proteinExistence type="predicted"/>
<reference evidence="3 4" key="1">
    <citation type="submission" date="2018-08" db="EMBL/GenBank/DDBJ databases">
        <title>Parvularcula sp. SM1705, isolated from surface water of the South Sea China.</title>
        <authorList>
            <person name="Sun L."/>
        </authorList>
    </citation>
    <scope>NUCLEOTIDE SEQUENCE [LARGE SCALE GENOMIC DNA]</scope>
    <source>
        <strain evidence="3 4">SM1705</strain>
    </source>
</reference>
<keyword evidence="3" id="KW-0808">Transferase</keyword>
<keyword evidence="1" id="KW-0812">Transmembrane</keyword>
<dbReference type="GO" id="GO:0008757">
    <property type="term" value="F:S-adenosylmethionine-dependent methyltransferase activity"/>
    <property type="evidence" value="ECO:0007669"/>
    <property type="project" value="InterPro"/>
</dbReference>
<dbReference type="GO" id="GO:0032259">
    <property type="term" value="P:methylation"/>
    <property type="evidence" value="ECO:0007669"/>
    <property type="project" value="UniProtKB-KW"/>
</dbReference>
<keyword evidence="3" id="KW-0489">Methyltransferase</keyword>
<protein>
    <submittedName>
        <fullName evidence="3">Class I SAM-dependent methyltransferase</fullName>
    </submittedName>
</protein>
<name>A0A371RIT4_9PROT</name>
<comment type="caution">
    <text evidence="3">The sequence shown here is derived from an EMBL/GenBank/DDBJ whole genome shotgun (WGS) entry which is preliminary data.</text>
</comment>
<gene>
    <name evidence="3" type="ORF">DX908_08910</name>
</gene>